<reference evidence="2" key="1">
    <citation type="submission" date="2015-01" db="EMBL/GenBank/DDBJ databases">
        <authorList>
            <person name="Aksoy S."/>
            <person name="Warren W."/>
            <person name="Wilson R.K."/>
        </authorList>
    </citation>
    <scope>NUCLEOTIDE SEQUENCE [LARGE SCALE GENOMIC DNA]</scope>
    <source>
        <strain evidence="2">IAEA</strain>
    </source>
</reference>
<evidence type="ECO:0000313" key="1">
    <source>
        <dbReference type="EnsemblMetazoa" id="GPPI038210-PA"/>
    </source>
</evidence>
<dbReference type="EMBL" id="JXJN01019054">
    <property type="status" value="NOT_ANNOTATED_CDS"/>
    <property type="molecule type" value="Genomic_DNA"/>
</dbReference>
<keyword evidence="2" id="KW-1185">Reference proteome</keyword>
<reference evidence="1" key="2">
    <citation type="submission" date="2020-05" db="UniProtKB">
        <authorList>
            <consortium name="EnsemblMetazoa"/>
        </authorList>
    </citation>
    <scope>IDENTIFICATION</scope>
    <source>
        <strain evidence="1">IAEA</strain>
    </source>
</reference>
<organism evidence="1 2">
    <name type="scientific">Glossina palpalis gambiensis</name>
    <dbReference type="NCBI Taxonomy" id="67801"/>
    <lineage>
        <taxon>Eukaryota</taxon>
        <taxon>Metazoa</taxon>
        <taxon>Ecdysozoa</taxon>
        <taxon>Arthropoda</taxon>
        <taxon>Hexapoda</taxon>
        <taxon>Insecta</taxon>
        <taxon>Pterygota</taxon>
        <taxon>Neoptera</taxon>
        <taxon>Endopterygota</taxon>
        <taxon>Diptera</taxon>
        <taxon>Brachycera</taxon>
        <taxon>Muscomorpha</taxon>
        <taxon>Hippoboscoidea</taxon>
        <taxon>Glossinidae</taxon>
        <taxon>Glossina</taxon>
    </lineage>
</organism>
<dbReference type="Proteomes" id="UP000092460">
    <property type="component" value="Unassembled WGS sequence"/>
</dbReference>
<name>A0A1B0BRE3_9MUSC</name>
<dbReference type="EnsemblMetazoa" id="GPPI038210-RA">
    <property type="protein sequence ID" value="GPPI038210-PA"/>
    <property type="gene ID" value="GPPI038210"/>
</dbReference>
<sequence>MEKISEYLTHRQLNLGDADVTHPSSVVNIQNFLLPYNAKAIAVKSATTKHSDAHPGNLKTTTITTKLPEVCNTESFVYWVPRGSNRSMNL</sequence>
<dbReference type="AlphaFoldDB" id="A0A1B0BRE3"/>
<protein>
    <submittedName>
        <fullName evidence="1">Uncharacterized protein</fullName>
    </submittedName>
</protein>
<dbReference type="VEuPathDB" id="VectorBase:GPPI038210"/>
<proteinExistence type="predicted"/>
<accession>A0A1B0BRE3</accession>
<evidence type="ECO:0000313" key="2">
    <source>
        <dbReference type="Proteomes" id="UP000092460"/>
    </source>
</evidence>